<dbReference type="SUPFAM" id="SSF53850">
    <property type="entry name" value="Periplasmic binding protein-like II"/>
    <property type="match status" value="1"/>
</dbReference>
<comment type="similarity">
    <text evidence="1">Belongs to the LysR transcriptional regulatory family.</text>
</comment>
<dbReference type="Gene3D" id="3.40.190.10">
    <property type="entry name" value="Periplasmic binding protein-like II"/>
    <property type="match status" value="2"/>
</dbReference>
<evidence type="ECO:0000256" key="4">
    <source>
        <dbReference type="ARBA" id="ARBA00023163"/>
    </source>
</evidence>
<dbReference type="RefSeq" id="WP_159544818.1">
    <property type="nucleotide sequence ID" value="NZ_CP047156.1"/>
</dbReference>
<dbReference type="InterPro" id="IPR036388">
    <property type="entry name" value="WH-like_DNA-bd_sf"/>
</dbReference>
<keyword evidence="4" id="KW-0804">Transcription</keyword>
<dbReference type="Pfam" id="PF03466">
    <property type="entry name" value="LysR_substrate"/>
    <property type="match status" value="1"/>
</dbReference>
<evidence type="ECO:0000256" key="3">
    <source>
        <dbReference type="ARBA" id="ARBA00023125"/>
    </source>
</evidence>
<dbReference type="PANTHER" id="PTHR30346">
    <property type="entry name" value="TRANSCRIPTIONAL DUAL REGULATOR HCAR-RELATED"/>
    <property type="match status" value="1"/>
</dbReference>
<dbReference type="Pfam" id="PF00126">
    <property type="entry name" value="HTH_1"/>
    <property type="match status" value="1"/>
</dbReference>
<dbReference type="OrthoDB" id="3673085at2"/>
<dbReference type="GO" id="GO:0003677">
    <property type="term" value="F:DNA binding"/>
    <property type="evidence" value="ECO:0007669"/>
    <property type="project" value="UniProtKB-KW"/>
</dbReference>
<dbReference type="EMBL" id="CP047156">
    <property type="protein sequence ID" value="QHC00386.1"/>
    <property type="molecule type" value="Genomic_DNA"/>
</dbReference>
<evidence type="ECO:0000313" key="7">
    <source>
        <dbReference type="Proteomes" id="UP000463857"/>
    </source>
</evidence>
<dbReference type="InParanoid" id="A0A7L4YML1"/>
<protein>
    <submittedName>
        <fullName evidence="6">LysR family transcriptional regulator</fullName>
    </submittedName>
</protein>
<gene>
    <name evidence="6" type="ORF">EK0264_08895</name>
</gene>
<dbReference type="GO" id="GO:0032993">
    <property type="term" value="C:protein-DNA complex"/>
    <property type="evidence" value="ECO:0007669"/>
    <property type="project" value="TreeGrafter"/>
</dbReference>
<dbReference type="PROSITE" id="PS50931">
    <property type="entry name" value="HTH_LYSR"/>
    <property type="match status" value="1"/>
</dbReference>
<keyword evidence="3" id="KW-0238">DNA-binding</keyword>
<name>A0A7L4YML1_9ACTN</name>
<dbReference type="Gene3D" id="1.10.10.10">
    <property type="entry name" value="Winged helix-like DNA-binding domain superfamily/Winged helix DNA-binding domain"/>
    <property type="match status" value="1"/>
</dbReference>
<accession>A0A7L4YML1</accession>
<dbReference type="PANTHER" id="PTHR30346:SF29">
    <property type="entry name" value="LYSR SUBSTRATE-BINDING"/>
    <property type="match status" value="1"/>
</dbReference>
<dbReference type="GO" id="GO:0003700">
    <property type="term" value="F:DNA-binding transcription factor activity"/>
    <property type="evidence" value="ECO:0007669"/>
    <property type="project" value="InterPro"/>
</dbReference>
<sequence>MALDSRRVLIFRAVARAGSVSGGARAFGLTQPAVSQHLRALEADVGTPLFLRGAAGVTPTEAGERLLSRADRIAAELGQAESELAELAAGGGTVTLAAFPSAMAELVPRAIAVLADRAPAVQVRVLEAEPPEALDAVQANEVDLAVVFEYAESADDDGLAGAPLYDDPTLVVLAATHPLAGESSIELGELSEERWVAGCPRCRTHLQSLAADAGFAPDIAHETDDFVAVQSFVACTDSVALLPAMAIAVHQRPGVIATPLSDSSGRTVAVRYRPGAEHVPAVRAVLRALRHVSAP</sequence>
<evidence type="ECO:0000259" key="5">
    <source>
        <dbReference type="PROSITE" id="PS50931"/>
    </source>
</evidence>
<feature type="domain" description="HTH lysR-type" evidence="5">
    <location>
        <begin position="3"/>
        <end position="60"/>
    </location>
</feature>
<dbReference type="CDD" id="cd08423">
    <property type="entry name" value="PBP2_LTTR_like_6"/>
    <property type="match status" value="1"/>
</dbReference>
<dbReference type="AlphaFoldDB" id="A0A7L4YML1"/>
<dbReference type="InterPro" id="IPR005119">
    <property type="entry name" value="LysR_subst-bd"/>
</dbReference>
<dbReference type="Proteomes" id="UP000463857">
    <property type="component" value="Chromosome"/>
</dbReference>
<dbReference type="SUPFAM" id="SSF46785">
    <property type="entry name" value="Winged helix' DNA-binding domain"/>
    <property type="match status" value="1"/>
</dbReference>
<organism evidence="6 7">
    <name type="scientific">Epidermidibacterium keratini</name>
    <dbReference type="NCBI Taxonomy" id="1891644"/>
    <lineage>
        <taxon>Bacteria</taxon>
        <taxon>Bacillati</taxon>
        <taxon>Actinomycetota</taxon>
        <taxon>Actinomycetes</taxon>
        <taxon>Sporichthyales</taxon>
        <taxon>Sporichthyaceae</taxon>
        <taxon>Epidermidibacterium</taxon>
    </lineage>
</organism>
<reference evidence="6 7" key="1">
    <citation type="journal article" date="2018" name="Int. J. Syst. Evol. Microbiol.">
        <title>Epidermidibacterium keratini gen. nov., sp. nov., a member of the family Sporichthyaceae, isolated from keratin epidermis.</title>
        <authorList>
            <person name="Lee D.G."/>
            <person name="Trujillo M.E."/>
            <person name="Kang S."/>
            <person name="Nam J.J."/>
            <person name="Kim Y.J."/>
        </authorList>
    </citation>
    <scope>NUCLEOTIDE SEQUENCE [LARGE SCALE GENOMIC DNA]</scope>
    <source>
        <strain evidence="6 7">EPI-7</strain>
    </source>
</reference>
<evidence type="ECO:0000256" key="2">
    <source>
        <dbReference type="ARBA" id="ARBA00023015"/>
    </source>
</evidence>
<evidence type="ECO:0000313" key="6">
    <source>
        <dbReference type="EMBL" id="QHC00386.1"/>
    </source>
</evidence>
<dbReference type="KEGG" id="eke:EK0264_08895"/>
<dbReference type="PRINTS" id="PR00039">
    <property type="entry name" value="HTHLYSR"/>
</dbReference>
<keyword evidence="2" id="KW-0805">Transcription regulation</keyword>
<keyword evidence="7" id="KW-1185">Reference proteome</keyword>
<dbReference type="InterPro" id="IPR000847">
    <property type="entry name" value="LysR_HTH_N"/>
</dbReference>
<dbReference type="InterPro" id="IPR036390">
    <property type="entry name" value="WH_DNA-bd_sf"/>
</dbReference>
<evidence type="ECO:0000256" key="1">
    <source>
        <dbReference type="ARBA" id="ARBA00009437"/>
    </source>
</evidence>
<proteinExistence type="inferred from homology"/>